<name>A0ABT5QFX3_9GAMM</name>
<evidence type="ECO:0000259" key="2">
    <source>
        <dbReference type="PROSITE" id="PS51819"/>
    </source>
</evidence>
<proteinExistence type="predicted"/>
<keyword evidence="1" id="KW-0479">Metal-binding</keyword>
<dbReference type="CDD" id="cd08352">
    <property type="entry name" value="VOC_Bs_YwkD_like"/>
    <property type="match status" value="1"/>
</dbReference>
<dbReference type="PROSITE" id="PS51819">
    <property type="entry name" value="VOC"/>
    <property type="match status" value="1"/>
</dbReference>
<dbReference type="Proteomes" id="UP001149821">
    <property type="component" value="Unassembled WGS sequence"/>
</dbReference>
<dbReference type="PANTHER" id="PTHR36113:SF6">
    <property type="entry name" value="FOSFOMYCIN RESISTANCE PROTEIN FOSX"/>
    <property type="match status" value="1"/>
</dbReference>
<evidence type="ECO:0000313" key="4">
    <source>
        <dbReference type="Proteomes" id="UP001149821"/>
    </source>
</evidence>
<dbReference type="Pfam" id="PF00903">
    <property type="entry name" value="Glyoxalase"/>
    <property type="match status" value="1"/>
</dbReference>
<protein>
    <submittedName>
        <fullName evidence="3">VOC family protein</fullName>
    </submittedName>
</protein>
<dbReference type="InterPro" id="IPR029068">
    <property type="entry name" value="Glyas_Bleomycin-R_OHBP_Dase"/>
</dbReference>
<reference evidence="3" key="1">
    <citation type="submission" date="2021-12" db="EMBL/GenBank/DDBJ databases">
        <title>Enterovibrio ZSDZ35 sp. nov. and Enterovibrio ZSDZ42 sp. nov., isolated from coastal seawater in Qingdao.</title>
        <authorList>
            <person name="Zhang P."/>
        </authorList>
    </citation>
    <scope>NUCLEOTIDE SEQUENCE</scope>
    <source>
        <strain evidence="3">ZSDZ35</strain>
    </source>
</reference>
<dbReference type="PANTHER" id="PTHR36113">
    <property type="entry name" value="LYASE, PUTATIVE-RELATED-RELATED"/>
    <property type="match status" value="1"/>
</dbReference>
<sequence>MSFLEGIHHVAIIVSDYQRSKQFYTEILQLPIANETYREERDSWKLDLQLPDGGQLEVFSFPNSPARHSYPEARGLRHLAFRVTDIERVIGYLNECDVVTESVRIDTLTGRRFTFFSDPDGLPLELYEG</sequence>
<dbReference type="InterPro" id="IPR037478">
    <property type="entry name" value="YwkD-like_dom"/>
</dbReference>
<dbReference type="InterPro" id="IPR004360">
    <property type="entry name" value="Glyas_Fos-R_dOase_dom"/>
</dbReference>
<gene>
    <name evidence="3" type="ORF">LRP49_01540</name>
</gene>
<evidence type="ECO:0000256" key="1">
    <source>
        <dbReference type="ARBA" id="ARBA00022723"/>
    </source>
</evidence>
<accession>A0ABT5QFX3</accession>
<comment type="caution">
    <text evidence="3">The sequence shown here is derived from an EMBL/GenBank/DDBJ whole genome shotgun (WGS) entry which is preliminary data.</text>
</comment>
<dbReference type="RefSeq" id="WP_274139703.1">
    <property type="nucleotide sequence ID" value="NZ_JAJUBB010000001.1"/>
</dbReference>
<dbReference type="SUPFAM" id="SSF54593">
    <property type="entry name" value="Glyoxalase/Bleomycin resistance protein/Dihydroxybiphenyl dioxygenase"/>
    <property type="match status" value="1"/>
</dbReference>
<organism evidence="3 4">
    <name type="scientific">Enterovibrio qingdaonensis</name>
    <dbReference type="NCBI Taxonomy" id="2899818"/>
    <lineage>
        <taxon>Bacteria</taxon>
        <taxon>Pseudomonadati</taxon>
        <taxon>Pseudomonadota</taxon>
        <taxon>Gammaproteobacteria</taxon>
        <taxon>Vibrionales</taxon>
        <taxon>Vibrionaceae</taxon>
        <taxon>Enterovibrio</taxon>
    </lineage>
</organism>
<dbReference type="InterPro" id="IPR051332">
    <property type="entry name" value="Fosfomycin_Res_Enzymes"/>
</dbReference>
<dbReference type="Gene3D" id="3.10.180.10">
    <property type="entry name" value="2,3-Dihydroxybiphenyl 1,2-Dioxygenase, domain 1"/>
    <property type="match status" value="1"/>
</dbReference>
<feature type="domain" description="VOC" evidence="2">
    <location>
        <begin position="6"/>
        <end position="129"/>
    </location>
</feature>
<evidence type="ECO:0000313" key="3">
    <source>
        <dbReference type="EMBL" id="MDD1779867.1"/>
    </source>
</evidence>
<dbReference type="NCBIfam" id="NF008551">
    <property type="entry name" value="PRK11478.1"/>
    <property type="match status" value="1"/>
</dbReference>
<dbReference type="InterPro" id="IPR037523">
    <property type="entry name" value="VOC_core"/>
</dbReference>
<keyword evidence="4" id="KW-1185">Reference proteome</keyword>
<dbReference type="EMBL" id="JAJUBB010000001">
    <property type="protein sequence ID" value="MDD1779867.1"/>
    <property type="molecule type" value="Genomic_DNA"/>
</dbReference>